<dbReference type="InterPro" id="IPR036291">
    <property type="entry name" value="NAD(P)-bd_dom_sf"/>
</dbReference>
<dbReference type="RefSeq" id="WP_197113485.1">
    <property type="nucleotide sequence ID" value="NZ_JACBXQ010000001.1"/>
</dbReference>
<protein>
    <submittedName>
        <fullName evidence="2">NAD-dependent epimerase/dehydratase family protein</fullName>
    </submittedName>
</protein>
<dbReference type="PANTHER" id="PTHR43245">
    <property type="entry name" value="BIFUNCTIONAL POLYMYXIN RESISTANCE PROTEIN ARNA"/>
    <property type="match status" value="1"/>
</dbReference>
<dbReference type="Gene3D" id="3.40.50.720">
    <property type="entry name" value="NAD(P)-binding Rossmann-like Domain"/>
    <property type="match status" value="1"/>
</dbReference>
<evidence type="ECO:0000313" key="3">
    <source>
        <dbReference type="Proteomes" id="UP000721415"/>
    </source>
</evidence>
<organism evidence="2 3">
    <name type="scientific">Facklamia lactis</name>
    <dbReference type="NCBI Taxonomy" id="2749967"/>
    <lineage>
        <taxon>Bacteria</taxon>
        <taxon>Bacillati</taxon>
        <taxon>Bacillota</taxon>
        <taxon>Bacilli</taxon>
        <taxon>Lactobacillales</taxon>
        <taxon>Aerococcaceae</taxon>
        <taxon>Facklamia</taxon>
    </lineage>
</organism>
<accession>A0ABS0LMW0</accession>
<keyword evidence="3" id="KW-1185">Reference proteome</keyword>
<gene>
    <name evidence="2" type="ORF">HZY91_00530</name>
</gene>
<comment type="caution">
    <text evidence="2">The sequence shown here is derived from an EMBL/GenBank/DDBJ whole genome shotgun (WGS) entry which is preliminary data.</text>
</comment>
<dbReference type="PANTHER" id="PTHR43245:SF58">
    <property type="entry name" value="BLL5923 PROTEIN"/>
    <property type="match status" value="1"/>
</dbReference>
<feature type="domain" description="NAD-dependent epimerase/dehydratase" evidence="1">
    <location>
        <begin position="4"/>
        <end position="203"/>
    </location>
</feature>
<dbReference type="Proteomes" id="UP000721415">
    <property type="component" value="Unassembled WGS sequence"/>
</dbReference>
<reference evidence="2 3" key="1">
    <citation type="submission" date="2020-07" db="EMBL/GenBank/DDBJ databases">
        <title>Facklamia lactis sp. nov., isolated from raw milk.</title>
        <authorList>
            <person name="Doll E.V."/>
            <person name="Huptas C."/>
            <person name="Staib L."/>
            <person name="Wenning M."/>
            <person name="Scherer S."/>
        </authorList>
    </citation>
    <scope>NUCLEOTIDE SEQUENCE [LARGE SCALE GENOMIC DNA]</scope>
    <source>
        <strain evidence="2 3">DSM 111018</strain>
    </source>
</reference>
<dbReference type="InterPro" id="IPR050177">
    <property type="entry name" value="Lipid_A_modif_metabolic_enz"/>
</dbReference>
<dbReference type="SUPFAM" id="SSF51735">
    <property type="entry name" value="NAD(P)-binding Rossmann-fold domains"/>
    <property type="match status" value="1"/>
</dbReference>
<dbReference type="Pfam" id="PF01370">
    <property type="entry name" value="Epimerase"/>
    <property type="match status" value="1"/>
</dbReference>
<dbReference type="EMBL" id="JACBXQ010000001">
    <property type="protein sequence ID" value="MBG9985374.1"/>
    <property type="molecule type" value="Genomic_DNA"/>
</dbReference>
<dbReference type="InterPro" id="IPR001509">
    <property type="entry name" value="Epimerase_deHydtase"/>
</dbReference>
<sequence length="285" mass="32924">MKKILITGKNSYIGTSVEKWLKKSEENFLIDTVDTRDNKWKEIDFSQYQVVFHVAGIAHANAKKNQADLYYAVNRDLCIEIAQYAKEKGVRQFIFMSSAIVYTSSKLENGRITRSTIPQSKDPYGDSKIQAENGLSELEDSDFKVVILRPPMIYGKGSRGNYPKLAKMARKIPFFPNYPNKRSMLYIDHLAELIRLVILNEDNGIFFPQNKEYTQTSQMVEMIANFHGHPLVLIRVFNPLIKLFKDVTIINKVFGNLFYDKELSQYSKGNYQLYSLQETITLTEN</sequence>
<evidence type="ECO:0000259" key="1">
    <source>
        <dbReference type="Pfam" id="PF01370"/>
    </source>
</evidence>
<name>A0ABS0LMW0_9LACT</name>
<proteinExistence type="predicted"/>
<evidence type="ECO:0000313" key="2">
    <source>
        <dbReference type="EMBL" id="MBG9985374.1"/>
    </source>
</evidence>